<evidence type="ECO:0000259" key="3">
    <source>
        <dbReference type="PROSITE" id="PS50250"/>
    </source>
</evidence>
<reference evidence="4" key="1">
    <citation type="submission" date="2022-10" db="EMBL/GenBank/DDBJ databases">
        <authorList>
            <person name="Chen Y."/>
            <person name="Dougan E. K."/>
            <person name="Chan C."/>
            <person name="Rhodes N."/>
            <person name="Thang M."/>
        </authorList>
    </citation>
    <scope>NUCLEOTIDE SEQUENCE</scope>
</reference>
<sequence length="440" mass="49540">MADKADDPMEVDDEMEASEAAKKVFEDLLDKAQSLEVKDASKAKEAYKEIIFKQDVEDPNAKYREKAIYALGDLLVAKKLPQDISSLSKDLRPLFSELPKAKTAKIVRHLIDLLAKTEGSQALQIEMCKDCILWCKGEKRTFLRHRVETKLAGLYLVELKYQDSLELLTRLLSEVKKLDDKLLLVEIHNIECRVHYAVQNMPKAKAALTAAKTNANAIHCPPLLQAEIDLLSGVLSAREKDHRTAFSYFYEAFEAYHQTSSTAKARTAMKYMLLSKIMSNQPKETNTIISSKSGLQYVGPEIDAMAAVASAHEARSLKKFEAVLEQHKHQLSEDPIIQFHLSDLNETLLEQNILRILEPFSRVEITHVAELIELPLVRTQAKLSEMILDQKLNGTLDQGVGVLIVFDQEQVSSTYDNSLKTIKNTSEVLDTLYGQAKQLA</sequence>
<protein>
    <submittedName>
        <fullName evidence="5">Probable 26S proteasome regulatory subunit rpn6</fullName>
    </submittedName>
</protein>
<dbReference type="InterPro" id="IPR036390">
    <property type="entry name" value="WH_DNA-bd_sf"/>
</dbReference>
<name>A0A9P1FTG5_9DINO</name>
<dbReference type="InterPro" id="IPR050871">
    <property type="entry name" value="26S_Proteasome/COP9_Components"/>
</dbReference>
<dbReference type="SMART" id="SM00088">
    <property type="entry name" value="PINT"/>
    <property type="match status" value="1"/>
</dbReference>
<dbReference type="Proteomes" id="UP001152797">
    <property type="component" value="Unassembled WGS sequence"/>
</dbReference>
<evidence type="ECO:0000313" key="6">
    <source>
        <dbReference type="Proteomes" id="UP001152797"/>
    </source>
</evidence>
<dbReference type="PROSITE" id="PS50250">
    <property type="entry name" value="PCI"/>
    <property type="match status" value="1"/>
</dbReference>
<comment type="caution">
    <text evidence="4">The sequence shown here is derived from an EMBL/GenBank/DDBJ whole genome shotgun (WGS) entry which is preliminary data.</text>
</comment>
<proteinExistence type="inferred from homology"/>
<evidence type="ECO:0000256" key="1">
    <source>
        <dbReference type="ARBA" id="ARBA00007454"/>
    </source>
</evidence>
<dbReference type="PANTHER" id="PTHR10678">
    <property type="entry name" value="26S PROTEASOME NON-ATPASE REGULATORY SUBUNIT 11/COP9 SIGNALOSOME COMPLEX SUBUNIT 2"/>
    <property type="match status" value="1"/>
</dbReference>
<dbReference type="AlphaFoldDB" id="A0A9P1FTG5"/>
<organism evidence="4">
    <name type="scientific">Cladocopium goreaui</name>
    <dbReference type="NCBI Taxonomy" id="2562237"/>
    <lineage>
        <taxon>Eukaryota</taxon>
        <taxon>Sar</taxon>
        <taxon>Alveolata</taxon>
        <taxon>Dinophyceae</taxon>
        <taxon>Suessiales</taxon>
        <taxon>Symbiodiniaceae</taxon>
        <taxon>Cladocopium</taxon>
    </lineage>
</organism>
<evidence type="ECO:0000256" key="2">
    <source>
        <dbReference type="ARBA" id="ARBA00022942"/>
    </source>
</evidence>
<dbReference type="OrthoDB" id="429724at2759"/>
<dbReference type="GO" id="GO:0000502">
    <property type="term" value="C:proteasome complex"/>
    <property type="evidence" value="ECO:0007669"/>
    <property type="project" value="UniProtKB-KW"/>
</dbReference>
<dbReference type="Pfam" id="PF18055">
    <property type="entry name" value="RPN6_N"/>
    <property type="match status" value="1"/>
</dbReference>
<dbReference type="InterPro" id="IPR000717">
    <property type="entry name" value="PCI_dom"/>
</dbReference>
<evidence type="ECO:0000313" key="5">
    <source>
        <dbReference type="EMBL" id="CAL4776281.1"/>
    </source>
</evidence>
<keyword evidence="2 5" id="KW-0647">Proteasome</keyword>
<dbReference type="Pfam" id="PF01399">
    <property type="entry name" value="PCI"/>
    <property type="match status" value="1"/>
</dbReference>
<dbReference type="EMBL" id="CAMXCT020001320">
    <property type="protein sequence ID" value="CAL1142344.1"/>
    <property type="molecule type" value="Genomic_DNA"/>
</dbReference>
<gene>
    <name evidence="4" type="ORF">C1SCF055_LOCUS16077</name>
</gene>
<keyword evidence="6" id="KW-1185">Reference proteome</keyword>
<dbReference type="InterPro" id="IPR040773">
    <property type="entry name" value="Rpn6_N"/>
</dbReference>
<evidence type="ECO:0000313" key="4">
    <source>
        <dbReference type="EMBL" id="CAI3988969.1"/>
    </source>
</evidence>
<dbReference type="Gene3D" id="1.25.40.570">
    <property type="match status" value="1"/>
</dbReference>
<reference evidence="5 6" key="2">
    <citation type="submission" date="2024-05" db="EMBL/GenBank/DDBJ databases">
        <authorList>
            <person name="Chen Y."/>
            <person name="Shah S."/>
            <person name="Dougan E. K."/>
            <person name="Thang M."/>
            <person name="Chan C."/>
        </authorList>
    </citation>
    <scope>NUCLEOTIDE SEQUENCE [LARGE SCALE GENOMIC DNA]</scope>
</reference>
<comment type="similarity">
    <text evidence="1">Belongs to the proteasome subunit S9 family.</text>
</comment>
<dbReference type="SMART" id="SM00753">
    <property type="entry name" value="PAM"/>
    <property type="match status" value="1"/>
</dbReference>
<dbReference type="EMBL" id="CAMXCT010001320">
    <property type="protein sequence ID" value="CAI3988969.1"/>
    <property type="molecule type" value="Genomic_DNA"/>
</dbReference>
<dbReference type="SUPFAM" id="SSF46785">
    <property type="entry name" value="Winged helix' DNA-binding domain"/>
    <property type="match status" value="1"/>
</dbReference>
<dbReference type="EMBL" id="CAMXCT030001320">
    <property type="protein sequence ID" value="CAL4776281.1"/>
    <property type="molecule type" value="Genomic_DNA"/>
</dbReference>
<feature type="domain" description="PCI" evidence="3">
    <location>
        <begin position="245"/>
        <end position="410"/>
    </location>
</feature>
<accession>A0A9P1FTG5</accession>